<dbReference type="AlphaFoldDB" id="A0A508A168"/>
<dbReference type="InterPro" id="IPR001296">
    <property type="entry name" value="Glyco_trans_1"/>
</dbReference>
<feature type="domain" description="Glycosyl transferase family 1" evidence="3">
    <location>
        <begin position="233"/>
        <end position="382"/>
    </location>
</feature>
<keyword evidence="1" id="KW-0328">Glycosyltransferase</keyword>
<evidence type="ECO:0000256" key="2">
    <source>
        <dbReference type="ARBA" id="ARBA00022679"/>
    </source>
</evidence>
<gene>
    <name evidence="5" type="ORF">FK256_05220</name>
</gene>
<organism evidence="5 6">
    <name type="scientific">Actinomyces johnsonii</name>
    <dbReference type="NCBI Taxonomy" id="544581"/>
    <lineage>
        <taxon>Bacteria</taxon>
        <taxon>Bacillati</taxon>
        <taxon>Actinomycetota</taxon>
        <taxon>Actinomycetes</taxon>
        <taxon>Actinomycetales</taxon>
        <taxon>Actinomycetaceae</taxon>
        <taxon>Actinomyces</taxon>
    </lineage>
</organism>
<proteinExistence type="predicted"/>
<dbReference type="Proteomes" id="UP000319010">
    <property type="component" value="Unassembled WGS sequence"/>
</dbReference>
<reference evidence="5 6" key="1">
    <citation type="submission" date="2019-06" db="EMBL/GenBank/DDBJ databases">
        <title>Draft genome sequence of Actinomyces johnsonii CCUG 34287T.</title>
        <authorList>
            <person name="Salva-Serra F."/>
            <person name="Cardew S."/>
            <person name="Moore E."/>
        </authorList>
    </citation>
    <scope>NUCLEOTIDE SEQUENCE [LARGE SCALE GENOMIC DNA]</scope>
    <source>
        <strain evidence="5 6">CCUG 34287</strain>
    </source>
</reference>
<dbReference type="EMBL" id="VICB01000005">
    <property type="protein sequence ID" value="TQD43706.1"/>
    <property type="molecule type" value="Genomic_DNA"/>
</dbReference>
<evidence type="ECO:0000259" key="4">
    <source>
        <dbReference type="Pfam" id="PF13439"/>
    </source>
</evidence>
<evidence type="ECO:0000313" key="5">
    <source>
        <dbReference type="EMBL" id="TQD43706.1"/>
    </source>
</evidence>
<comment type="caution">
    <text evidence="5">The sequence shown here is derived from an EMBL/GenBank/DDBJ whole genome shotgun (WGS) entry which is preliminary data.</text>
</comment>
<dbReference type="InterPro" id="IPR028098">
    <property type="entry name" value="Glyco_trans_4-like_N"/>
</dbReference>
<name>A0A508A168_9ACTO</name>
<dbReference type="PANTHER" id="PTHR12526">
    <property type="entry name" value="GLYCOSYLTRANSFERASE"/>
    <property type="match status" value="1"/>
</dbReference>
<evidence type="ECO:0000313" key="6">
    <source>
        <dbReference type="Proteomes" id="UP000319010"/>
    </source>
</evidence>
<dbReference type="RefSeq" id="WP_141423966.1">
    <property type="nucleotide sequence ID" value="NZ_JASPFB010000002.1"/>
</dbReference>
<protein>
    <submittedName>
        <fullName evidence="5">Glycosyltransferase family 4 protein</fullName>
    </submittedName>
</protein>
<accession>A0A508A168</accession>
<evidence type="ECO:0000259" key="3">
    <source>
        <dbReference type="Pfam" id="PF00534"/>
    </source>
</evidence>
<dbReference type="Gene3D" id="3.40.50.2000">
    <property type="entry name" value="Glycogen Phosphorylase B"/>
    <property type="match status" value="2"/>
</dbReference>
<evidence type="ECO:0000256" key="1">
    <source>
        <dbReference type="ARBA" id="ARBA00022676"/>
    </source>
</evidence>
<dbReference type="Pfam" id="PF13439">
    <property type="entry name" value="Glyco_transf_4"/>
    <property type="match status" value="1"/>
</dbReference>
<dbReference type="GO" id="GO:0016757">
    <property type="term" value="F:glycosyltransferase activity"/>
    <property type="evidence" value="ECO:0007669"/>
    <property type="project" value="UniProtKB-KW"/>
</dbReference>
<dbReference type="Pfam" id="PF00534">
    <property type="entry name" value="Glycos_transf_1"/>
    <property type="match status" value="1"/>
</dbReference>
<sequence>MNPAVDNHQDIHQNGARIGYVLKVYPRFSETFIVTEILAREAQGEDLSIYALRPTTDSRFHPEIARVAARVNWVGRPVRAIDLWSRLTDGLTRQDDRERFAAIMPVLADLPGDEVAQGVELARQARRDSITHLHAHFASLAGRVAWIASALTGIPYTVTTHAKDIFHESVDPVWLRRICADAQRVIAISRYNKEHLRTVLAGTGATVSLRYNAIELDRFSYRAPLPVPAGNSRPLRVCAVGRLVPKKGFADLIEAVRILVSSGVDVEVELAGDGEERERLAAQIDRLGLADRIRLLGPLTQAEVRDLLARSDVFAAPCIEAADGNIDGLPTVILEAMACGTPVVATAVSGLPEVVRDGITGLLLPPGDPTELAVALRRIALGEVDTVSLSRGARSLIEEHFDSRAQAEVLAAWQTSPRPAPTAPTVYLADREGAA</sequence>
<dbReference type="SUPFAM" id="SSF53756">
    <property type="entry name" value="UDP-Glycosyltransferase/glycogen phosphorylase"/>
    <property type="match status" value="1"/>
</dbReference>
<feature type="domain" description="Glycosyltransferase subfamily 4-like N-terminal" evidence="4">
    <location>
        <begin position="96"/>
        <end position="218"/>
    </location>
</feature>
<keyword evidence="2 5" id="KW-0808">Transferase</keyword>